<feature type="repeat" description="WD" evidence="3">
    <location>
        <begin position="1281"/>
        <end position="1322"/>
    </location>
</feature>
<proteinExistence type="predicted"/>
<dbReference type="FunFam" id="2.130.10.10:FF:000228">
    <property type="entry name" value="COMPASS-like H3K4 histone methylase component WDR5A"/>
    <property type="match status" value="2"/>
</dbReference>
<name>A0A6H2BZF8_DOLFA</name>
<feature type="repeat" description="WD" evidence="3">
    <location>
        <begin position="1148"/>
        <end position="1189"/>
    </location>
</feature>
<evidence type="ECO:0000256" key="4">
    <source>
        <dbReference type="SAM" id="Coils"/>
    </source>
</evidence>
<reference evidence="6 7" key="1">
    <citation type="submission" date="2020-04" db="EMBL/GenBank/DDBJ databases">
        <title>Genome-Wide Identification of 5-Methylcytosine Sites in Bacterial Genomes By High-Throughput Sequencing of MspJI Restriction Fragments.</title>
        <authorList>
            <person name="Wu V."/>
        </authorList>
    </citation>
    <scope>NUCLEOTIDE SEQUENCE [LARGE SCALE GENOMIC DNA]</scope>
    <source>
        <strain evidence="6 7">CCAP 1403/13f</strain>
    </source>
</reference>
<feature type="domain" description="Novel STAND NTPase 1" evidence="5">
    <location>
        <begin position="488"/>
        <end position="839"/>
    </location>
</feature>
<feature type="repeat" description="WD" evidence="3">
    <location>
        <begin position="980"/>
        <end position="1021"/>
    </location>
</feature>
<dbReference type="SUPFAM" id="SSF52540">
    <property type="entry name" value="P-loop containing nucleoside triphosphate hydrolases"/>
    <property type="match status" value="1"/>
</dbReference>
<sequence>MNNSQQLEDLAWSIEASQGEFKLILAKCNYLNLQNQLIQELQEICQIEIQILRLQASERTLYNAIREEFNQEIAALMIVGWESLPNLSKMFSSANQVREEFRNNCSYPVVLWINNQIYQQIMESAPDLESWGITINFSLPFDELTNLLKSMIDKVLNDDLNVNLQEFELALQDLQKNGQELEPEFAANCNFLKGFIAYNKKQLDTAINYYQQSWDFWQTTDNLEIQGKILYNLTICNYEKLRPNPSTPFPASEGGEVGNYLQRTLEKFKNAQRLDLIANSLSRFGLILQDLQAWEQLKTLSQQALEIHQAENNILKIAEDYLFLAIANFEQSNFQETAKIANQGIGVIHELPLLNYYRQSLFLILAQAQEKLQQHEQAISNLKLAKDIGVINNQPKLYVKILNLLQKLLFQKTEYLEAFNTKLESRSIEQQFGLRAFIGAGWLKPAKNTNLNVETFHGTSLQTNYGTSLQTNQTIKKENISPEIEASGRKIDVDELLARIGRTDKKIIVIHGQSGVGKSSLVNAGLIPALENKAIGFQDNLPVTIRVYNSWFTELAKELLDVLPENLKSEDLKLDTQEEFILKLVEIEKYRRTVLIFDQFEEFFFVCPDDKARTEFFQFLGKCLNHKNIGSLRVILSLRVDYLHLLLECDEITDMNIIGDGILSKNVLYKLGNLTPENAKTTIESLTKKTDFQLEPDLINRLVEDLAGEVGSVRPIELQIVGAQLETEKITTLAAYQQIGNKQKLVKRYLGEIVNDCGKKNQELAELLLYFLTDEQGTRPLKTKAELEENLQSLLERDKNETENNLDLVLEIFVKSGLVVLLPETTADRYQLVHDYLAAFIRQQQEPLSQKLEWEKQQRKIGEAKLNRFLKIALAGSVAAGIALTLLTVTAWDAAKRAETQKQQADINAIQALTKSSEAQFALKDTGNALIEGLKAGGKLKLASWAKSDTQVPTIAALRQAVYLQRDEKPENRALAVNTLKGHESEVYSVGFSPDGKQLASGSFDKTIKIWDVTTGKVLNTLKGHESLVNSVEFSPDGQQLASGSRDKTIKIWDVTTGKVLNTLKGHESLVNSVEFSPDGQQLASGSRDKTIKIWDVTTGKVLNTLKGHESSVLSVGFSPDGQQLASGSRDNTIKIWDVTTGKVLNTLKGHEDYVNSVGFSPDGQQLASGSVDNTIKIWNVTTGKVLNTLKGHEGYVNSVGFSPDGQQLVSGSSDSTIKIWDVTTGEVLNTLKGHESLVWSVGFSPDGKQLASGSFDKTIKIWDVTTGKVLNTLPSERYANKGDEGSVSSVGFSPDGQQLASGSFDKTIKIWDVTTGKVLNTLKGHEGSVSSVGFSPDGQQLASGSVDKTIKIWDVTTGKVLNTLKGHEGFVYSVGFSPDGQQLASGSEDKTIKIWDVTTGKVLNTLKGHESRVWSVGFSPDGQQLASGSEDKTIKIWDVTTGKVLNTLKGHESRVWSVGFSPDGQQLASGSFDNTIKIWDVTTGKVLNTLKGHEDTVYGVGFSPDGQQLASGSFDKTIKIWDVTTGKVLNTLKGHDSSVYSVGFSPDGQQLASGSHDKTIILWDLDLDNLVTSGCNLLNNYLIGNPQVLAELKDCQTPSRLLLAATVLVIQGENLAANDDLNGALANFRQAKEWDKNLQFDPQAKAQEFANKGKAKRK</sequence>
<dbReference type="KEGG" id="dfs:HGD76_12975"/>
<dbReference type="Gene3D" id="1.25.40.10">
    <property type="entry name" value="Tetratricopeptide repeat domain"/>
    <property type="match status" value="1"/>
</dbReference>
<dbReference type="Gene3D" id="3.40.50.300">
    <property type="entry name" value="P-loop containing nucleotide triphosphate hydrolases"/>
    <property type="match status" value="1"/>
</dbReference>
<reference evidence="6 7" key="2">
    <citation type="submission" date="2020-04" db="EMBL/GenBank/DDBJ databases">
        <authorList>
            <person name="Fomenkov A."/>
            <person name="Anton B.P."/>
            <person name="Roberts R.J."/>
        </authorList>
    </citation>
    <scope>NUCLEOTIDE SEQUENCE [LARGE SCALE GENOMIC DNA]</scope>
    <source>
        <strain evidence="6 7">CCAP 1403/13f</strain>
    </source>
</reference>
<dbReference type="Pfam" id="PF00400">
    <property type="entry name" value="WD40"/>
    <property type="match status" value="3"/>
</dbReference>
<evidence type="ECO:0000256" key="2">
    <source>
        <dbReference type="ARBA" id="ARBA00022737"/>
    </source>
</evidence>
<dbReference type="Pfam" id="PF25172">
    <property type="entry name" value="Beta-prop_WDR3_2nd"/>
    <property type="match status" value="1"/>
</dbReference>
<feature type="repeat" description="WD" evidence="3">
    <location>
        <begin position="1022"/>
        <end position="1063"/>
    </location>
</feature>
<evidence type="ECO:0000256" key="3">
    <source>
        <dbReference type="PROSITE-ProRule" id="PRU00221"/>
    </source>
</evidence>
<feature type="repeat" description="WD" evidence="3">
    <location>
        <begin position="1106"/>
        <end position="1147"/>
    </location>
</feature>
<feature type="repeat" description="WD" evidence="3">
    <location>
        <begin position="1407"/>
        <end position="1448"/>
    </location>
</feature>
<dbReference type="InterPro" id="IPR049052">
    <property type="entry name" value="nSTAND1"/>
</dbReference>
<dbReference type="SUPFAM" id="SSF48452">
    <property type="entry name" value="TPR-like"/>
    <property type="match status" value="1"/>
</dbReference>
<dbReference type="InterPro" id="IPR020472">
    <property type="entry name" value="WD40_PAC1"/>
</dbReference>
<dbReference type="CDD" id="cd00200">
    <property type="entry name" value="WD40"/>
    <property type="match status" value="2"/>
</dbReference>
<dbReference type="PROSITE" id="PS50082">
    <property type="entry name" value="WD_REPEATS_2"/>
    <property type="match status" value="14"/>
</dbReference>
<feature type="repeat" description="WD" evidence="3">
    <location>
        <begin position="1323"/>
        <end position="1364"/>
    </location>
</feature>
<dbReference type="PANTHER" id="PTHR44019:SF8">
    <property type="entry name" value="POC1 CENTRIOLAR PROTEIN HOMOLOG"/>
    <property type="match status" value="1"/>
</dbReference>
<dbReference type="EMBL" id="CP051206">
    <property type="protein sequence ID" value="QJB44955.1"/>
    <property type="molecule type" value="Genomic_DNA"/>
</dbReference>
<keyword evidence="2" id="KW-0677">Repeat</keyword>
<dbReference type="SUPFAM" id="SSF50978">
    <property type="entry name" value="WD40 repeat-like"/>
    <property type="match status" value="2"/>
</dbReference>
<dbReference type="Pfam" id="PF25173">
    <property type="entry name" value="Beta-prop_WDR3_1st"/>
    <property type="match status" value="1"/>
</dbReference>
<dbReference type="InterPro" id="IPR001680">
    <property type="entry name" value="WD40_rpt"/>
</dbReference>
<dbReference type="Pfam" id="PF20703">
    <property type="entry name" value="nSTAND1"/>
    <property type="match status" value="1"/>
</dbReference>
<dbReference type="SMART" id="SM00320">
    <property type="entry name" value="WD40"/>
    <property type="match status" value="14"/>
</dbReference>
<dbReference type="Proteomes" id="UP000502433">
    <property type="component" value="Chromosome"/>
</dbReference>
<dbReference type="RefSeq" id="WP_168696034.1">
    <property type="nucleotide sequence ID" value="NZ_CP051206.1"/>
</dbReference>
<evidence type="ECO:0000259" key="5">
    <source>
        <dbReference type="Pfam" id="PF20703"/>
    </source>
</evidence>
<dbReference type="InterPro" id="IPR011990">
    <property type="entry name" value="TPR-like_helical_dom_sf"/>
</dbReference>
<dbReference type="PANTHER" id="PTHR44019">
    <property type="entry name" value="WD REPEAT-CONTAINING PROTEIN 55"/>
    <property type="match status" value="1"/>
</dbReference>
<accession>A0A6H2BZF8</accession>
<feature type="repeat" description="WD" evidence="3">
    <location>
        <begin position="1232"/>
        <end position="1273"/>
    </location>
</feature>
<feature type="coiled-coil region" evidence="4">
    <location>
        <begin position="358"/>
        <end position="385"/>
    </location>
</feature>
<protein>
    <submittedName>
        <fullName evidence="6">Ribosome assembly protein 4</fullName>
    </submittedName>
</protein>
<evidence type="ECO:0000256" key="1">
    <source>
        <dbReference type="ARBA" id="ARBA00022574"/>
    </source>
</evidence>
<dbReference type="Gene3D" id="2.130.10.10">
    <property type="entry name" value="YVTN repeat-like/Quinoprotein amine dehydrogenase"/>
    <property type="match status" value="7"/>
</dbReference>
<dbReference type="InterPro" id="IPR027417">
    <property type="entry name" value="P-loop_NTPase"/>
</dbReference>
<evidence type="ECO:0000313" key="7">
    <source>
        <dbReference type="Proteomes" id="UP000502433"/>
    </source>
</evidence>
<feature type="repeat" description="WD" evidence="3">
    <location>
        <begin position="1449"/>
        <end position="1490"/>
    </location>
</feature>
<feature type="repeat" description="WD" evidence="3">
    <location>
        <begin position="1533"/>
        <end position="1574"/>
    </location>
</feature>
<feature type="repeat" description="WD" evidence="3">
    <location>
        <begin position="1365"/>
        <end position="1406"/>
    </location>
</feature>
<dbReference type="PROSITE" id="PS00678">
    <property type="entry name" value="WD_REPEATS_1"/>
    <property type="match status" value="14"/>
</dbReference>
<keyword evidence="4" id="KW-0175">Coiled coil</keyword>
<dbReference type="InterPro" id="IPR015943">
    <property type="entry name" value="WD40/YVTN_repeat-like_dom_sf"/>
</dbReference>
<feature type="repeat" description="WD" evidence="3">
    <location>
        <begin position="1190"/>
        <end position="1231"/>
    </location>
</feature>
<dbReference type="InterPro" id="IPR036322">
    <property type="entry name" value="WD40_repeat_dom_sf"/>
</dbReference>
<dbReference type="PRINTS" id="PR00320">
    <property type="entry name" value="GPROTEINBRPT"/>
</dbReference>
<organism evidence="6 7">
    <name type="scientific">Dolichospermum flos-aquae CCAP 1403/13F</name>
    <dbReference type="NCBI Taxonomy" id="315271"/>
    <lineage>
        <taxon>Bacteria</taxon>
        <taxon>Bacillati</taxon>
        <taxon>Cyanobacteriota</taxon>
        <taxon>Cyanophyceae</taxon>
        <taxon>Nostocales</taxon>
        <taxon>Aphanizomenonaceae</taxon>
        <taxon>Dolichospermum</taxon>
    </lineage>
</organism>
<dbReference type="PROSITE" id="PS50294">
    <property type="entry name" value="WD_REPEATS_REGION"/>
    <property type="match status" value="14"/>
</dbReference>
<feature type="repeat" description="WD" evidence="3">
    <location>
        <begin position="1491"/>
        <end position="1532"/>
    </location>
</feature>
<evidence type="ECO:0000313" key="6">
    <source>
        <dbReference type="EMBL" id="QJB44955.1"/>
    </source>
</evidence>
<dbReference type="InterPro" id="IPR050505">
    <property type="entry name" value="WDR55/POC1"/>
</dbReference>
<keyword evidence="1 3" id="KW-0853">WD repeat</keyword>
<dbReference type="InterPro" id="IPR019775">
    <property type="entry name" value="WD40_repeat_CS"/>
</dbReference>
<gene>
    <name evidence="6" type="ORF">HGD76_12975</name>
</gene>
<feature type="repeat" description="WD" evidence="3">
    <location>
        <begin position="1064"/>
        <end position="1105"/>
    </location>
</feature>